<reference evidence="3 4" key="1">
    <citation type="submission" date="2018-06" db="EMBL/GenBank/DDBJ databases">
        <title>Genomic Encyclopedia of Archaeal and Bacterial Type Strains, Phase II (KMG-II): from individual species to whole genera.</title>
        <authorList>
            <person name="Goeker M."/>
        </authorList>
    </citation>
    <scope>NUCLEOTIDE SEQUENCE [LARGE SCALE GENOMIC DNA]</scope>
    <source>
        <strain evidence="3 4">KACC 16626</strain>
    </source>
</reference>
<feature type="transmembrane region" description="Helical" evidence="1">
    <location>
        <begin position="108"/>
        <end position="131"/>
    </location>
</feature>
<dbReference type="Proteomes" id="UP000247416">
    <property type="component" value="Unassembled WGS sequence"/>
</dbReference>
<feature type="transmembrane region" description="Helical" evidence="1">
    <location>
        <begin position="12"/>
        <end position="31"/>
    </location>
</feature>
<name>A0A318TGP3_9BACL</name>
<feature type="domain" description="DUF112" evidence="2">
    <location>
        <begin position="18"/>
        <end position="436"/>
    </location>
</feature>
<protein>
    <submittedName>
        <fullName evidence="3">Putative tricarboxylic transport membrane protein</fullName>
    </submittedName>
</protein>
<feature type="transmembrane region" description="Helical" evidence="1">
    <location>
        <begin position="316"/>
        <end position="336"/>
    </location>
</feature>
<keyword evidence="1" id="KW-0812">Transmembrane</keyword>
<dbReference type="PANTHER" id="PTHR35342:SF5">
    <property type="entry name" value="TRICARBOXYLIC TRANSPORT PROTEIN"/>
    <property type="match status" value="1"/>
</dbReference>
<keyword evidence="4" id="KW-1185">Reference proteome</keyword>
<feature type="transmembrane region" description="Helical" evidence="1">
    <location>
        <begin position="256"/>
        <end position="277"/>
    </location>
</feature>
<dbReference type="PANTHER" id="PTHR35342">
    <property type="entry name" value="TRICARBOXYLIC TRANSPORT PROTEIN"/>
    <property type="match status" value="1"/>
</dbReference>
<evidence type="ECO:0000259" key="2">
    <source>
        <dbReference type="Pfam" id="PF01970"/>
    </source>
</evidence>
<organism evidence="3 4">
    <name type="scientific">Ureibacillus chungkukjangi</name>
    <dbReference type="NCBI Taxonomy" id="1202712"/>
    <lineage>
        <taxon>Bacteria</taxon>
        <taxon>Bacillati</taxon>
        <taxon>Bacillota</taxon>
        <taxon>Bacilli</taxon>
        <taxon>Bacillales</taxon>
        <taxon>Caryophanaceae</taxon>
        <taxon>Ureibacillus</taxon>
    </lineage>
</organism>
<sequence length="502" mass="53027">MLANLIEGFSNIFTFEILLMILAGSLIGYFVGALPGLTPSIGIAILVPITFGMDPIAALVLLVSLYGAAEYGGGITAILLNAPGTAAAAATAWDGYPLAQKGLANKALTVSILSSGIGAFVSAILLILTAVPMAKFALNFGPLEYFALAIFGLSLISVLSEGSLVKSLIGMFFGLVIICIGIDPIVGVTRFAESGSLLGGIPFLPALIGLFALSEVFYMLENTKNEKAVVEKVKGLGFTKEDFKKIWKTMIIKAPIIGYVIGVIPGAGATVASLVAYSEAKNSSKEKESFGKGNIQGVAAAEGANNSAVPGALAPMLALGIPGSASAAILIGALTIQGLQAGPKLFHETPEIPYTLFASLLISVPIMTLIGLLGVNLWVKVIKIPKNILAIIVSTICIVGAYAYNNSMYPVWIMLIFGILGYFIRKLHVPTTPIVLAMVLGFMIETNFRRAMIVSTEGVSFFFTRPIALVLIILAILMFFLPLVKKIRQKHKEQKDSKEIQV</sequence>
<feature type="transmembrane region" description="Helical" evidence="1">
    <location>
        <begin position="198"/>
        <end position="220"/>
    </location>
</feature>
<feature type="transmembrane region" description="Helical" evidence="1">
    <location>
        <begin position="409"/>
        <end position="424"/>
    </location>
</feature>
<feature type="transmembrane region" description="Helical" evidence="1">
    <location>
        <begin position="431"/>
        <end position="448"/>
    </location>
</feature>
<feature type="transmembrane region" description="Helical" evidence="1">
    <location>
        <begin position="78"/>
        <end position="96"/>
    </location>
</feature>
<comment type="caution">
    <text evidence="3">The sequence shown here is derived from an EMBL/GenBank/DDBJ whole genome shotgun (WGS) entry which is preliminary data.</text>
</comment>
<evidence type="ECO:0000313" key="3">
    <source>
        <dbReference type="EMBL" id="PYF03713.1"/>
    </source>
</evidence>
<dbReference type="InterPro" id="IPR002823">
    <property type="entry name" value="DUF112_TM"/>
</dbReference>
<feature type="transmembrane region" description="Helical" evidence="1">
    <location>
        <begin position="356"/>
        <end position="379"/>
    </location>
</feature>
<evidence type="ECO:0000313" key="4">
    <source>
        <dbReference type="Proteomes" id="UP000247416"/>
    </source>
</evidence>
<gene>
    <name evidence="3" type="ORF">BJ095_12816</name>
</gene>
<keyword evidence="1" id="KW-1133">Transmembrane helix</keyword>
<dbReference type="EMBL" id="QJTJ01000028">
    <property type="protein sequence ID" value="PYF03713.1"/>
    <property type="molecule type" value="Genomic_DNA"/>
</dbReference>
<feature type="transmembrane region" description="Helical" evidence="1">
    <location>
        <begin position="168"/>
        <end position="186"/>
    </location>
</feature>
<dbReference type="Pfam" id="PF01970">
    <property type="entry name" value="TctA"/>
    <property type="match status" value="1"/>
</dbReference>
<proteinExistence type="predicted"/>
<feature type="transmembrane region" description="Helical" evidence="1">
    <location>
        <begin position="143"/>
        <end position="162"/>
    </location>
</feature>
<dbReference type="OrthoDB" id="9781349at2"/>
<accession>A0A318TGP3</accession>
<dbReference type="RefSeq" id="WP_107936832.1">
    <property type="nucleotide sequence ID" value="NZ_CP085009.1"/>
</dbReference>
<evidence type="ECO:0000256" key="1">
    <source>
        <dbReference type="SAM" id="Phobius"/>
    </source>
</evidence>
<feature type="transmembrane region" description="Helical" evidence="1">
    <location>
        <begin position="460"/>
        <end position="484"/>
    </location>
</feature>
<dbReference type="AlphaFoldDB" id="A0A318TGP3"/>
<feature type="transmembrane region" description="Helical" evidence="1">
    <location>
        <begin position="43"/>
        <end position="66"/>
    </location>
</feature>
<feature type="transmembrane region" description="Helical" evidence="1">
    <location>
        <begin position="386"/>
        <end position="403"/>
    </location>
</feature>
<keyword evidence="1" id="KW-0472">Membrane</keyword>